<keyword evidence="2" id="KW-0472">Membrane</keyword>
<dbReference type="OrthoDB" id="387347at2759"/>
<reference evidence="3 4" key="1">
    <citation type="submission" date="2016-06" db="EMBL/GenBank/DDBJ databases">
        <authorList>
            <consortium name="Pathogen Informatics"/>
        </authorList>
    </citation>
    <scope>NUCLEOTIDE SEQUENCE [LARGE SCALE GENOMIC DNA]</scope>
    <source>
        <strain evidence="3">PowCR01</strain>
    </source>
</reference>
<dbReference type="VEuPathDB" id="PlasmoDB:PocGH01_00214800"/>
<evidence type="ECO:0000256" key="2">
    <source>
        <dbReference type="SAM" id="Phobius"/>
    </source>
</evidence>
<feature type="region of interest" description="Disordered" evidence="1">
    <location>
        <begin position="216"/>
        <end position="240"/>
    </location>
</feature>
<dbReference type="VEuPathDB" id="PlasmoDB:POWCR01_130005900"/>
<evidence type="ECO:0000313" key="3">
    <source>
        <dbReference type="EMBL" id="SBT78575.1"/>
    </source>
</evidence>
<keyword evidence="2" id="KW-1133">Transmembrane helix</keyword>
<accession>A0A1C3KWJ4</accession>
<feature type="compositionally biased region" description="Polar residues" evidence="1">
    <location>
        <begin position="226"/>
        <end position="240"/>
    </location>
</feature>
<dbReference type="InterPro" id="IPR008780">
    <property type="entry name" value="Plasmodium_Vir"/>
</dbReference>
<protein>
    <submittedName>
        <fullName evidence="3">Plasmodium vivax Vir protein, putative</fullName>
    </submittedName>
</protein>
<evidence type="ECO:0000313" key="4">
    <source>
        <dbReference type="Proteomes" id="UP000243200"/>
    </source>
</evidence>
<dbReference type="AlphaFoldDB" id="A0A1C3KWJ4"/>
<name>A0A1C3KWJ4_PLAOA</name>
<gene>
    <name evidence="3" type="primary">PowCR01_130005900</name>
    <name evidence="3" type="ORF">POWCR01_130005900</name>
</gene>
<dbReference type="EMBL" id="LT594517">
    <property type="protein sequence ID" value="SBT78575.1"/>
    <property type="molecule type" value="Genomic_DNA"/>
</dbReference>
<keyword evidence="2" id="KW-0812">Transmembrane</keyword>
<evidence type="ECO:0000256" key="1">
    <source>
        <dbReference type="SAM" id="MobiDB-lite"/>
    </source>
</evidence>
<sequence length="324" mass="38128">MCTLFENFPLEKLYDEFNANVVDYKHSGYCDSMKEHKSTYKNIENFCKKIVRNLENISTDKLQHKLLNNPCPYLYYWFNNEVLKMISSSVGGNYIFLINRLRNTWEDINKALGNHNNLCNYPAHNKFHYNENIKKFNELSNYLLNLKYIKEHESSINEHKKCYCEYVSKFDNLYNDFINICSQNSYNCSRLSDKPSKYNPKEFLQNLNCNEVRKPEEQAAGETERNFTNTSGEDSSHPMENNPSGFNSFHIFPVVSSILGIFLVSYILYKLTPLGPFLNKSVIKRNKLEEKFNDDENSFSLENSSDIVDLKYDNMPIHIAYHQE</sequence>
<dbReference type="Pfam" id="PF05795">
    <property type="entry name" value="Plasmodium_Vir"/>
    <property type="match status" value="2"/>
</dbReference>
<organism evidence="3 4">
    <name type="scientific">Plasmodium ovale</name>
    <name type="common">malaria parasite P. ovale</name>
    <dbReference type="NCBI Taxonomy" id="36330"/>
    <lineage>
        <taxon>Eukaryota</taxon>
        <taxon>Sar</taxon>
        <taxon>Alveolata</taxon>
        <taxon>Apicomplexa</taxon>
        <taxon>Aconoidasida</taxon>
        <taxon>Haemosporida</taxon>
        <taxon>Plasmodiidae</taxon>
        <taxon>Plasmodium</taxon>
        <taxon>Plasmodium (Plasmodium)</taxon>
    </lineage>
</organism>
<proteinExistence type="predicted"/>
<feature type="compositionally biased region" description="Basic and acidic residues" evidence="1">
    <location>
        <begin position="216"/>
        <end position="225"/>
    </location>
</feature>
<feature type="transmembrane region" description="Helical" evidence="2">
    <location>
        <begin position="249"/>
        <end position="269"/>
    </location>
</feature>
<dbReference type="Proteomes" id="UP000243200">
    <property type="component" value="Chromosome 13"/>
</dbReference>